<dbReference type="AlphaFoldDB" id="A0A0J5SEB8"/>
<comment type="caution">
    <text evidence="1">The sequence shown here is derived from an EMBL/GenBank/DDBJ whole genome shotgun (WGS) entry which is preliminary data.</text>
</comment>
<dbReference type="Proteomes" id="UP000076510">
    <property type="component" value="Unassembled WGS sequence"/>
</dbReference>
<proteinExistence type="predicted"/>
<evidence type="ECO:0000313" key="2">
    <source>
        <dbReference type="Proteomes" id="UP000076510"/>
    </source>
</evidence>
<dbReference type="InterPro" id="IPR009693">
    <property type="entry name" value="Glucitol_operon_activator"/>
</dbReference>
<accession>A0A0J5SEB8</accession>
<dbReference type="PATRIC" id="fig|189381.10.peg.1169"/>
<name>A0A0J5SEB8_9BACI</name>
<gene>
    <name evidence="1" type="ORF">AV649_07950</name>
</gene>
<dbReference type="OrthoDB" id="9096700at2"/>
<dbReference type="PIRSF" id="PIRSF011474">
    <property type="entry name" value="Glucitol_operon_activator"/>
    <property type="match status" value="1"/>
</dbReference>
<dbReference type="EMBL" id="LQQY01000044">
    <property type="protein sequence ID" value="KZE44224.1"/>
    <property type="molecule type" value="Genomic_DNA"/>
</dbReference>
<dbReference type="RefSeq" id="WP_048004620.1">
    <property type="nucleotide sequence ID" value="NZ_FVYY01000007.1"/>
</dbReference>
<protein>
    <submittedName>
        <fullName evidence="1">Transcriptional regulator</fullName>
    </submittedName>
</protein>
<organism evidence="1 2">
    <name type="scientific">Rossellomorea marisflavi</name>
    <dbReference type="NCBI Taxonomy" id="189381"/>
    <lineage>
        <taxon>Bacteria</taxon>
        <taxon>Bacillati</taxon>
        <taxon>Bacillota</taxon>
        <taxon>Bacilli</taxon>
        <taxon>Bacillales</taxon>
        <taxon>Bacillaceae</taxon>
        <taxon>Rossellomorea</taxon>
    </lineage>
</organism>
<evidence type="ECO:0000313" key="1">
    <source>
        <dbReference type="EMBL" id="KZE44224.1"/>
    </source>
</evidence>
<reference evidence="2" key="1">
    <citation type="submission" date="2016-01" db="EMBL/GenBank/DDBJ databases">
        <title>Whole genome sequencing of Bhargavaea cecembensis T14.</title>
        <authorList>
            <person name="Hong K.W."/>
        </authorList>
    </citation>
    <scope>NUCLEOTIDE SEQUENCE [LARGE SCALE GENOMIC DNA]</scope>
    <source>
        <strain evidence="2">M19</strain>
    </source>
</reference>
<sequence length="146" mass="16614">MLIYLIVLIGVAWLIQSILGFVQIKHFNQKYAEMKALGRVAIGKRTGKFRAGTVVMFTIDKKNKILKAAKMQGVTVFSKVKPLEGFEGKYLLKISQEDLEKHNKLTRLAIQDALRSYDIIASGGELQVKKGWIDYLMPKKKDMRRG</sequence>
<dbReference type="Pfam" id="PF06923">
    <property type="entry name" value="GutM"/>
    <property type="match status" value="1"/>
</dbReference>